<dbReference type="SUPFAM" id="SSF51197">
    <property type="entry name" value="Clavaminate synthase-like"/>
    <property type="match status" value="1"/>
</dbReference>
<dbReference type="Proteomes" id="UP000592820">
    <property type="component" value="Unassembled WGS sequence"/>
</dbReference>
<dbReference type="Pfam" id="PF05721">
    <property type="entry name" value="PhyH"/>
    <property type="match status" value="1"/>
</dbReference>
<dbReference type="GO" id="GO:0016706">
    <property type="term" value="F:2-oxoglutarate-dependent dioxygenase activity"/>
    <property type="evidence" value="ECO:0007669"/>
    <property type="project" value="UniProtKB-ARBA"/>
</dbReference>
<protein>
    <recommendedName>
        <fullName evidence="4">Phytanoyl-CoA dioxygenase</fullName>
    </recommendedName>
</protein>
<proteinExistence type="predicted"/>
<dbReference type="RefSeq" id="WP_184225530.1">
    <property type="nucleotide sequence ID" value="NZ_JACHDE010000002.1"/>
</dbReference>
<evidence type="ECO:0008006" key="4">
    <source>
        <dbReference type="Google" id="ProtNLM"/>
    </source>
</evidence>
<dbReference type="PANTHER" id="PTHR20883">
    <property type="entry name" value="PHYTANOYL-COA DIOXYGENASE DOMAIN CONTAINING 1"/>
    <property type="match status" value="1"/>
</dbReference>
<dbReference type="EMBL" id="JACHDE010000002">
    <property type="protein sequence ID" value="MBB5399116.1"/>
    <property type="molecule type" value="Genomic_DNA"/>
</dbReference>
<organism evidence="2 3">
    <name type="scientific">Paraburkholderia youngii</name>
    <dbReference type="NCBI Taxonomy" id="2782701"/>
    <lineage>
        <taxon>Bacteria</taxon>
        <taxon>Pseudomonadati</taxon>
        <taxon>Pseudomonadota</taxon>
        <taxon>Betaproteobacteria</taxon>
        <taxon>Burkholderiales</taxon>
        <taxon>Burkholderiaceae</taxon>
        <taxon>Paraburkholderia</taxon>
    </lineage>
</organism>
<reference evidence="2 3" key="1">
    <citation type="submission" date="2020-08" db="EMBL/GenBank/DDBJ databases">
        <title>Genomic Encyclopedia of Type Strains, Phase IV (KMG-V): Genome sequencing to study the core and pangenomes of soil and plant-associated prokaryotes.</title>
        <authorList>
            <person name="Whitman W."/>
        </authorList>
    </citation>
    <scope>NUCLEOTIDE SEQUENCE [LARGE SCALE GENOMIC DNA]</scope>
    <source>
        <strain evidence="2 3">JPY162</strain>
    </source>
</reference>
<evidence type="ECO:0000313" key="2">
    <source>
        <dbReference type="EMBL" id="MBB5399116.1"/>
    </source>
</evidence>
<dbReference type="PANTHER" id="PTHR20883:SF48">
    <property type="entry name" value="ECTOINE DIOXYGENASE"/>
    <property type="match status" value="1"/>
</dbReference>
<comment type="cofactor">
    <cofactor evidence="1">
        <name>Fe(2+)</name>
        <dbReference type="ChEBI" id="CHEBI:29033"/>
    </cofactor>
</comment>
<evidence type="ECO:0000256" key="1">
    <source>
        <dbReference type="ARBA" id="ARBA00001954"/>
    </source>
</evidence>
<dbReference type="GO" id="GO:0005506">
    <property type="term" value="F:iron ion binding"/>
    <property type="evidence" value="ECO:0007669"/>
    <property type="project" value="UniProtKB-ARBA"/>
</dbReference>
<comment type="caution">
    <text evidence="2">The sequence shown here is derived from an EMBL/GenBank/DDBJ whole genome shotgun (WGS) entry which is preliminary data.</text>
</comment>
<sequence length="357" mass="40791">MNTTFVNPLPGVPDVESPFFDELFAQKEASENVLRVARQLRENGFAIIDFPDAEFDARAERIKSKFHGRFDFDHWRDELWYKNDGMRVQDAWESDADVRSLASNPQILHLLFQLYGRRAIPFQTLNFPVGTQQAIHNDAIHFSCVPERFMCGVWVALEDVDSTNGALEYYPGSHKFPTYVNEHMGVCSATQHKPTAHYAQYLNLWKQLISKAGIAPVTFHARKGQALIWASNLLHGGSKQSDPTRTRWSQVTHYYFENCVYYTPVVSDPAFGQTYYRQIKDASTGFVQPNIYSGVEVEHAVIERSMPDAFEPYARPKLPADFDPAVYLQLNPDVAAANADPAAHFLEYGCREGRRWR</sequence>
<gene>
    <name evidence="2" type="ORF">HDG41_001155</name>
</gene>
<name>A0A7W8L4K0_9BURK</name>
<dbReference type="AlphaFoldDB" id="A0A7W8L4K0"/>
<evidence type="ECO:0000313" key="3">
    <source>
        <dbReference type="Proteomes" id="UP000592820"/>
    </source>
</evidence>
<accession>A0A7W8L4K0</accession>
<dbReference type="InterPro" id="IPR008775">
    <property type="entry name" value="Phytyl_CoA_dOase-like"/>
</dbReference>
<dbReference type="Gene3D" id="2.60.120.620">
    <property type="entry name" value="q2cbj1_9rhob like domain"/>
    <property type="match status" value="1"/>
</dbReference>